<dbReference type="Proteomes" id="UP000193925">
    <property type="component" value="Chromosome AFERRI"/>
</dbReference>
<organism evidence="1">
    <name type="scientific">Acidithiobacillus ferrivorans</name>
    <dbReference type="NCBI Taxonomy" id="160808"/>
    <lineage>
        <taxon>Bacteria</taxon>
        <taxon>Pseudomonadati</taxon>
        <taxon>Pseudomonadota</taxon>
        <taxon>Acidithiobacillia</taxon>
        <taxon>Acidithiobacillales</taxon>
        <taxon>Acidithiobacillaceae</taxon>
        <taxon>Acidithiobacillus</taxon>
    </lineage>
</organism>
<name>A0A060UQ46_9PROT</name>
<sequence>MLRLGSFQKSDVLTNVSHKQHRLIFRQEGSGASIVNRHGELKAAFRHVPELTFLKPGEYHLPAIFDHVFNGIHVIHPICELAPTEGIEPPAYGFGDHRSTRLSYVGIVRRTQNNVRFMHTITVAESRSHSAGLWCASA</sequence>
<dbReference type="EMBL" id="CCCS020000035">
    <property type="protein sequence ID" value="CDQ10530.1"/>
    <property type="molecule type" value="Genomic_DNA"/>
</dbReference>
<accession>A0A060UQ46</accession>
<protein>
    <submittedName>
        <fullName evidence="1">Uncharacterized protein</fullName>
    </submittedName>
</protein>
<evidence type="ECO:0000313" key="2">
    <source>
        <dbReference type="EMBL" id="SMH64560.1"/>
    </source>
</evidence>
<proteinExistence type="predicted"/>
<reference evidence="1" key="1">
    <citation type="submission" date="2014-03" db="EMBL/GenBank/DDBJ databases">
        <authorList>
            <person name="Genoscope - CEA"/>
        </authorList>
    </citation>
    <scope>NUCLEOTIDE SEQUENCE [LARGE SCALE GENOMIC DNA]</scope>
    <source>
        <strain evidence="1">CF27</strain>
    </source>
</reference>
<reference evidence="1" key="2">
    <citation type="submission" date="2014-07" db="EMBL/GenBank/DDBJ databases">
        <title>Initial genome analysis of the psychrotolerant acidophile Acidithiobacillus ferrivorans CF27: insights into iron and sulfur oxidation pathways and into biofilm formation.</title>
        <authorList>
            <person name="Talla E."/>
            <person name="Hedrich S."/>
            <person name="Mangenot S."/>
            <person name="Ji B."/>
            <person name="Johnson D.B."/>
            <person name="Barbe V."/>
            <person name="Bonnefoy V."/>
        </authorList>
    </citation>
    <scope>NUCLEOTIDE SEQUENCE [LARGE SCALE GENOMIC DNA]</scope>
    <source>
        <strain evidence="1">CF27</strain>
    </source>
</reference>
<dbReference type="AlphaFoldDB" id="A0A060UQ46"/>
<keyword evidence="3" id="KW-1185">Reference proteome</keyword>
<reference evidence="2 3" key="3">
    <citation type="submission" date="2017-03" db="EMBL/GenBank/DDBJ databases">
        <authorList>
            <person name="Regsiter A."/>
            <person name="William W."/>
        </authorList>
    </citation>
    <scope>NUCLEOTIDE SEQUENCE [LARGE SCALE GENOMIC DNA]</scope>
    <source>
        <strain evidence="2">PRJEB5721</strain>
    </source>
</reference>
<evidence type="ECO:0000313" key="1">
    <source>
        <dbReference type="EMBL" id="CDQ10530.1"/>
    </source>
</evidence>
<dbReference type="EMBL" id="LT841305">
    <property type="protein sequence ID" value="SMH64560.1"/>
    <property type="molecule type" value="Genomic_DNA"/>
</dbReference>
<evidence type="ECO:0000313" key="3">
    <source>
        <dbReference type="Proteomes" id="UP000193925"/>
    </source>
</evidence>
<gene>
    <name evidence="2" type="ORF">AFERRI_10593</name>
    <name evidence="1" type="ORF">AFERRI_400311</name>
</gene>